<dbReference type="Proteomes" id="UP000693970">
    <property type="component" value="Unassembled WGS sequence"/>
</dbReference>
<dbReference type="EMBL" id="JAGRRH010000015">
    <property type="protein sequence ID" value="KAG7356620.1"/>
    <property type="molecule type" value="Genomic_DNA"/>
</dbReference>
<name>A0A9K3PQU7_9STRA</name>
<accession>A0A9K3PQU7</accession>
<gene>
    <name evidence="1" type="ORF">IV203_001306</name>
</gene>
<dbReference type="OrthoDB" id="50081at2759"/>
<reference evidence="1" key="2">
    <citation type="submission" date="2021-04" db="EMBL/GenBank/DDBJ databases">
        <authorList>
            <person name="Podell S."/>
        </authorList>
    </citation>
    <scope>NUCLEOTIDE SEQUENCE</scope>
    <source>
        <strain evidence="1">Hildebrandi</strain>
    </source>
</reference>
<evidence type="ECO:0000313" key="1">
    <source>
        <dbReference type="EMBL" id="KAG7356620.1"/>
    </source>
</evidence>
<dbReference type="AlphaFoldDB" id="A0A9K3PQU7"/>
<sequence length="149" mass="16033">MGDAGRIMMSGMCCCYDACDFKHIDCCCKGASDCLCIRHSCCLSLTSQSRGCCCTGDSDRGECCKVACICCDCGLIWPTKLCASASQTLCYYSVASFPCSDEYVEECVCAMCFIQCCPNCGICAAPPSCPALEKIRADELVPIQQSMQR</sequence>
<protein>
    <submittedName>
        <fullName evidence="1">Uncharacterized protein</fullName>
    </submittedName>
</protein>
<keyword evidence="2" id="KW-1185">Reference proteome</keyword>
<reference evidence="1" key="1">
    <citation type="journal article" date="2021" name="Sci. Rep.">
        <title>Diploid genomic architecture of Nitzschia inconspicua, an elite biomass production diatom.</title>
        <authorList>
            <person name="Oliver A."/>
            <person name="Podell S."/>
            <person name="Pinowska A."/>
            <person name="Traller J.C."/>
            <person name="Smith S.R."/>
            <person name="McClure R."/>
            <person name="Beliaev A."/>
            <person name="Bohutskyi P."/>
            <person name="Hill E.A."/>
            <person name="Rabines A."/>
            <person name="Zheng H."/>
            <person name="Allen L.Z."/>
            <person name="Kuo A."/>
            <person name="Grigoriev I.V."/>
            <person name="Allen A.E."/>
            <person name="Hazlebeck D."/>
            <person name="Allen E.E."/>
        </authorList>
    </citation>
    <scope>NUCLEOTIDE SEQUENCE</scope>
    <source>
        <strain evidence="1">Hildebrandi</strain>
    </source>
</reference>
<organism evidence="1 2">
    <name type="scientific">Nitzschia inconspicua</name>
    <dbReference type="NCBI Taxonomy" id="303405"/>
    <lineage>
        <taxon>Eukaryota</taxon>
        <taxon>Sar</taxon>
        <taxon>Stramenopiles</taxon>
        <taxon>Ochrophyta</taxon>
        <taxon>Bacillariophyta</taxon>
        <taxon>Bacillariophyceae</taxon>
        <taxon>Bacillariophycidae</taxon>
        <taxon>Bacillariales</taxon>
        <taxon>Bacillariaceae</taxon>
        <taxon>Nitzschia</taxon>
    </lineage>
</organism>
<comment type="caution">
    <text evidence="1">The sequence shown here is derived from an EMBL/GenBank/DDBJ whole genome shotgun (WGS) entry which is preliminary data.</text>
</comment>
<evidence type="ECO:0000313" key="2">
    <source>
        <dbReference type="Proteomes" id="UP000693970"/>
    </source>
</evidence>
<proteinExistence type="predicted"/>